<sequence>MLPGIRGLRLEVTEVQAKFKYDDHKPVEHRTAVADHLSARDQGLDVPTARQQRRRLDRIGPWKP</sequence>
<dbReference type="InterPro" id="IPR012349">
    <property type="entry name" value="Split_barrel_FMN-bd"/>
</dbReference>
<dbReference type="EMBL" id="BAAASJ010000125">
    <property type="protein sequence ID" value="GAA2664538.1"/>
    <property type="molecule type" value="Genomic_DNA"/>
</dbReference>
<comment type="caution">
    <text evidence="2">The sequence shown here is derived from an EMBL/GenBank/DDBJ whole genome shotgun (WGS) entry which is preliminary data.</text>
</comment>
<evidence type="ECO:0000256" key="1">
    <source>
        <dbReference type="SAM" id="MobiDB-lite"/>
    </source>
</evidence>
<gene>
    <name evidence="2" type="ORF">GCM10010307_86150</name>
</gene>
<evidence type="ECO:0000313" key="3">
    <source>
        <dbReference type="Proteomes" id="UP001500151"/>
    </source>
</evidence>
<organism evidence="2 3">
    <name type="scientific">Streptomyces vastus</name>
    <dbReference type="NCBI Taxonomy" id="285451"/>
    <lineage>
        <taxon>Bacteria</taxon>
        <taxon>Bacillati</taxon>
        <taxon>Actinomycetota</taxon>
        <taxon>Actinomycetes</taxon>
        <taxon>Kitasatosporales</taxon>
        <taxon>Streptomycetaceae</taxon>
        <taxon>Streptomyces</taxon>
    </lineage>
</organism>
<reference evidence="3" key="1">
    <citation type="journal article" date="2019" name="Int. J. Syst. Evol. Microbiol.">
        <title>The Global Catalogue of Microorganisms (GCM) 10K type strain sequencing project: providing services to taxonomists for standard genome sequencing and annotation.</title>
        <authorList>
            <consortium name="The Broad Institute Genomics Platform"/>
            <consortium name="The Broad Institute Genome Sequencing Center for Infectious Disease"/>
            <person name="Wu L."/>
            <person name="Ma J."/>
        </authorList>
    </citation>
    <scope>NUCLEOTIDE SEQUENCE [LARGE SCALE GENOMIC DNA]</scope>
    <source>
        <strain evidence="3">JCM 4524</strain>
    </source>
</reference>
<name>A0ABP6EE21_9ACTN</name>
<protein>
    <submittedName>
        <fullName evidence="2">Uncharacterized protein</fullName>
    </submittedName>
</protein>
<keyword evidence="3" id="KW-1185">Reference proteome</keyword>
<dbReference type="Gene3D" id="2.30.110.10">
    <property type="entry name" value="Electron Transport, Fmn-binding Protein, Chain A"/>
    <property type="match status" value="1"/>
</dbReference>
<feature type="compositionally biased region" description="Basic and acidic residues" evidence="1">
    <location>
        <begin position="33"/>
        <end position="43"/>
    </location>
</feature>
<accession>A0ABP6EE21</accession>
<evidence type="ECO:0000313" key="2">
    <source>
        <dbReference type="EMBL" id="GAA2664538.1"/>
    </source>
</evidence>
<dbReference type="RefSeq" id="WP_425585241.1">
    <property type="nucleotide sequence ID" value="NZ_BAAASJ010000125.1"/>
</dbReference>
<feature type="region of interest" description="Disordered" evidence="1">
    <location>
        <begin position="33"/>
        <end position="64"/>
    </location>
</feature>
<dbReference type="Proteomes" id="UP001500151">
    <property type="component" value="Unassembled WGS sequence"/>
</dbReference>
<proteinExistence type="predicted"/>